<organism evidence="11 12">
    <name type="scientific">Chelydra serpentina</name>
    <name type="common">Snapping turtle</name>
    <name type="synonym">Testudo serpentina</name>
    <dbReference type="NCBI Taxonomy" id="8475"/>
    <lineage>
        <taxon>Eukaryota</taxon>
        <taxon>Metazoa</taxon>
        <taxon>Chordata</taxon>
        <taxon>Craniata</taxon>
        <taxon>Vertebrata</taxon>
        <taxon>Euteleostomi</taxon>
        <taxon>Archelosauria</taxon>
        <taxon>Testudinata</taxon>
        <taxon>Testudines</taxon>
        <taxon>Cryptodira</taxon>
        <taxon>Durocryptodira</taxon>
        <taxon>Americhelydia</taxon>
        <taxon>Chelydroidea</taxon>
        <taxon>Chelydridae</taxon>
        <taxon>Chelydra</taxon>
    </lineage>
</organism>
<evidence type="ECO:0000256" key="1">
    <source>
        <dbReference type="ARBA" id="ARBA00004127"/>
    </source>
</evidence>
<name>A0A8T1TE83_CHESE</name>
<dbReference type="GO" id="GO:0071763">
    <property type="term" value="P:nuclear membrane organization"/>
    <property type="evidence" value="ECO:0007669"/>
    <property type="project" value="TreeGrafter"/>
</dbReference>
<dbReference type="InterPro" id="IPR012430">
    <property type="entry name" value="TMEM43_fam"/>
</dbReference>
<keyword evidence="8 10" id="KW-0472">Membrane</keyword>
<keyword evidence="5 10" id="KW-0812">Transmembrane</keyword>
<feature type="non-terminal residue" evidence="11">
    <location>
        <position position="474"/>
    </location>
</feature>
<evidence type="ECO:0000256" key="3">
    <source>
        <dbReference type="ARBA" id="ARBA00004586"/>
    </source>
</evidence>
<proteinExistence type="inferred from homology"/>
<dbReference type="GO" id="GO:0005789">
    <property type="term" value="C:endoplasmic reticulum membrane"/>
    <property type="evidence" value="ECO:0007669"/>
    <property type="project" value="UniProtKB-SubCell"/>
</dbReference>
<evidence type="ECO:0000256" key="2">
    <source>
        <dbReference type="ARBA" id="ARBA00004259"/>
    </source>
</evidence>
<dbReference type="AlphaFoldDB" id="A0A8T1TE83"/>
<evidence type="ECO:0000313" key="11">
    <source>
        <dbReference type="EMBL" id="KAG6939357.1"/>
    </source>
</evidence>
<dbReference type="OrthoDB" id="410725at2759"/>
<feature type="transmembrane region" description="Helical" evidence="10">
    <location>
        <begin position="448"/>
        <end position="464"/>
    </location>
</feature>
<comment type="subcellular location">
    <subcellularLocation>
        <location evidence="1">Endomembrane system</location>
        <topology evidence="1">Multi-pass membrane protein</topology>
    </subcellularLocation>
    <subcellularLocation>
        <location evidence="3">Endoplasmic reticulum membrane</location>
    </subcellularLocation>
    <subcellularLocation>
        <location evidence="2">Nucleus envelope</location>
    </subcellularLocation>
</comment>
<gene>
    <name evidence="11" type="primary">TMEM43</name>
    <name evidence="11" type="ORF">G0U57_001456</name>
</gene>
<dbReference type="GO" id="GO:0006629">
    <property type="term" value="P:lipid metabolic process"/>
    <property type="evidence" value="ECO:0007669"/>
    <property type="project" value="TreeGrafter"/>
</dbReference>
<keyword evidence="6" id="KW-0256">Endoplasmic reticulum</keyword>
<protein>
    <submittedName>
        <fullName evidence="11">Transmembrane protein 43</fullName>
    </submittedName>
</protein>
<dbReference type="GO" id="GO:0005637">
    <property type="term" value="C:nuclear inner membrane"/>
    <property type="evidence" value="ECO:0007669"/>
    <property type="project" value="TreeGrafter"/>
</dbReference>
<keyword evidence="12" id="KW-1185">Reference proteome</keyword>
<dbReference type="Proteomes" id="UP000765507">
    <property type="component" value="Unassembled WGS sequence"/>
</dbReference>
<keyword evidence="7 10" id="KW-1133">Transmembrane helix</keyword>
<dbReference type="PANTHER" id="PTHR13416:SF2">
    <property type="entry name" value="TRANSMEMBRANE PROTEIN 43"/>
    <property type="match status" value="1"/>
</dbReference>
<feature type="transmembrane region" description="Helical" evidence="10">
    <location>
        <begin position="420"/>
        <end position="442"/>
    </location>
</feature>
<dbReference type="EMBL" id="JAHGAV010000011">
    <property type="protein sequence ID" value="KAG6939357.1"/>
    <property type="molecule type" value="Genomic_DNA"/>
</dbReference>
<comment type="similarity">
    <text evidence="4">Belongs to the TMEM43 family.</text>
</comment>
<sequence length="474" mass="52680">ISQRALLWGLAAGLKFYRQQCVLGRQLAGCAALGAWGAGQRRSLWGEAGRGELSAGVRLCCVSPGLSRARLRLKMSGHFSDTSSKKEHVKITSEPKPGFLERLSDTAGGMLIGLAAFSLSFYLLFTNEGRALKTATSLDEGLSLVVPLDNIHSVSQQNEGKLVHLSAALRTSKPLFDPSYGLSIQAVKLKRQVEMYQWVEYEDSKEYEENGEVKKETRYSYNTEWKSEVVNSRNFDREIGHKNPSAMAVESFTAIAPDVQVGSFFLSKGLIEKIDSFKQMSLSKLEDPHADITRREDYFYHSENPRRPEVGDLRVSFFYAGLSGDKSHLGPADVVSVIARQRGDQLVSYQTKSGDILQILYPGDLSAEGVFQKEHESNTMKTWGLRAAGWLAMFVGINLMTRILHTLVDWFPVVRDLVNIGLKAFAFCIATSLSLLTISVGWLFYRPLWALLIGLLSAVPIVIAKSRVPPKKHQ</sequence>
<evidence type="ECO:0000256" key="9">
    <source>
        <dbReference type="ARBA" id="ARBA00023242"/>
    </source>
</evidence>
<evidence type="ECO:0000256" key="8">
    <source>
        <dbReference type="ARBA" id="ARBA00023136"/>
    </source>
</evidence>
<dbReference type="PANTHER" id="PTHR13416">
    <property type="match status" value="1"/>
</dbReference>
<evidence type="ECO:0000256" key="7">
    <source>
        <dbReference type="ARBA" id="ARBA00022989"/>
    </source>
</evidence>
<evidence type="ECO:0000256" key="6">
    <source>
        <dbReference type="ARBA" id="ARBA00022824"/>
    </source>
</evidence>
<accession>A0A8T1TE83</accession>
<keyword evidence="9" id="KW-0539">Nucleus</keyword>
<comment type="caution">
    <text evidence="11">The sequence shown here is derived from an EMBL/GenBank/DDBJ whole genome shotgun (WGS) entry which is preliminary data.</text>
</comment>
<evidence type="ECO:0000313" key="12">
    <source>
        <dbReference type="Proteomes" id="UP000765507"/>
    </source>
</evidence>
<evidence type="ECO:0000256" key="5">
    <source>
        <dbReference type="ARBA" id="ARBA00022692"/>
    </source>
</evidence>
<reference evidence="11 12" key="1">
    <citation type="journal article" date="2020" name="G3 (Bethesda)">
        <title>Draft Genome of the Common Snapping Turtle, Chelydra serpentina, a Model for Phenotypic Plasticity in Reptiles.</title>
        <authorList>
            <person name="Das D."/>
            <person name="Singh S.K."/>
            <person name="Bierstedt J."/>
            <person name="Erickson A."/>
            <person name="Galli G.L.J."/>
            <person name="Crossley D.A. 2nd"/>
            <person name="Rhen T."/>
        </authorList>
    </citation>
    <scope>NUCLEOTIDE SEQUENCE [LARGE SCALE GENOMIC DNA]</scope>
    <source>
        <strain evidence="11">KW</strain>
    </source>
</reference>
<feature type="transmembrane region" description="Helical" evidence="10">
    <location>
        <begin position="387"/>
        <end position="408"/>
    </location>
</feature>
<evidence type="ECO:0000256" key="10">
    <source>
        <dbReference type="SAM" id="Phobius"/>
    </source>
</evidence>
<evidence type="ECO:0000256" key="4">
    <source>
        <dbReference type="ARBA" id="ARBA00006627"/>
    </source>
</evidence>
<dbReference type="Pfam" id="PF07787">
    <property type="entry name" value="TMEM43"/>
    <property type="match status" value="1"/>
</dbReference>
<feature type="transmembrane region" description="Helical" evidence="10">
    <location>
        <begin position="106"/>
        <end position="125"/>
    </location>
</feature>